<name>A0A412AWY8_9FIRM</name>
<dbReference type="EMBL" id="QRTC01000026">
    <property type="protein sequence ID" value="RGQ40547.1"/>
    <property type="molecule type" value="Genomic_DNA"/>
</dbReference>
<accession>A0A412AWY8</accession>
<feature type="region of interest" description="Disordered" evidence="1">
    <location>
        <begin position="258"/>
        <end position="297"/>
    </location>
</feature>
<feature type="compositionally biased region" description="Basic residues" evidence="1">
    <location>
        <begin position="269"/>
        <end position="278"/>
    </location>
</feature>
<comment type="caution">
    <text evidence="2">The sequence shown here is derived from an EMBL/GenBank/DDBJ whole genome shotgun (WGS) entry which is preliminary data.</text>
</comment>
<feature type="compositionally biased region" description="Basic and acidic residues" evidence="1">
    <location>
        <begin position="26"/>
        <end position="43"/>
    </location>
</feature>
<dbReference type="InterPro" id="IPR023562">
    <property type="entry name" value="ClpP/TepA"/>
</dbReference>
<dbReference type="InterPro" id="IPR029045">
    <property type="entry name" value="ClpP/crotonase-like_dom_sf"/>
</dbReference>
<feature type="compositionally biased region" description="Basic and acidic residues" evidence="1">
    <location>
        <begin position="258"/>
        <end position="268"/>
    </location>
</feature>
<protein>
    <submittedName>
        <fullName evidence="2">Peptidase S14</fullName>
    </submittedName>
</protein>
<dbReference type="SUPFAM" id="SSF52096">
    <property type="entry name" value="ClpP/crotonase"/>
    <property type="match status" value="1"/>
</dbReference>
<dbReference type="AlphaFoldDB" id="A0A412AWY8"/>
<feature type="region of interest" description="Disordered" evidence="1">
    <location>
        <begin position="17"/>
        <end position="48"/>
    </location>
</feature>
<evidence type="ECO:0000313" key="2">
    <source>
        <dbReference type="EMBL" id="RGQ40547.1"/>
    </source>
</evidence>
<proteinExistence type="predicted"/>
<dbReference type="Gene3D" id="3.90.226.10">
    <property type="entry name" value="2-enoyl-CoA Hydratase, Chain A, domain 1"/>
    <property type="match status" value="1"/>
</dbReference>
<evidence type="ECO:0000256" key="1">
    <source>
        <dbReference type="SAM" id="MobiDB-lite"/>
    </source>
</evidence>
<gene>
    <name evidence="2" type="ORF">DWY99_07615</name>
</gene>
<dbReference type="Pfam" id="PF00574">
    <property type="entry name" value="CLP_protease"/>
    <property type="match status" value="1"/>
</dbReference>
<reference evidence="2 3" key="1">
    <citation type="submission" date="2018-08" db="EMBL/GenBank/DDBJ databases">
        <title>A genome reference for cultivated species of the human gut microbiota.</title>
        <authorList>
            <person name="Zou Y."/>
            <person name="Xue W."/>
            <person name="Luo G."/>
        </authorList>
    </citation>
    <scope>NUCLEOTIDE SEQUENCE [LARGE SCALE GENOMIC DNA]</scope>
    <source>
        <strain evidence="2 3">AF28-26</strain>
    </source>
</reference>
<sequence>MKLYDLGKNHCDYFNQFIPNPAQPEPKPDEESRDEGVGSEKQNDQIQNTGSIIASTGKYTIHCLTVIGQIEGHYLQPSNTKTTKYEHVLPQLVAIEEEPRIDGLLVLLNTVGGDVEAGLAIAELLAGMKKPTVSMVLGGGHSIGVPLAVAAKKSFIAKSASMTIHPVRMSGLVLGVPQTLEYFQRMQDRITSFVAENSNITPERFYELSMNTEELVMDVGTVLDGEDAVKEGLIDRLGNLSDALQCLYDMIDEYRDSKEQEDKLAMKKEPKKKPARKKALSETSRTKSGRAGKGQEK</sequence>
<evidence type="ECO:0000313" key="3">
    <source>
        <dbReference type="Proteomes" id="UP000284751"/>
    </source>
</evidence>
<dbReference type="Proteomes" id="UP000284751">
    <property type="component" value="Unassembled WGS sequence"/>
</dbReference>
<organism evidence="2 3">
    <name type="scientific">[Clostridium] leptum</name>
    <dbReference type="NCBI Taxonomy" id="1535"/>
    <lineage>
        <taxon>Bacteria</taxon>
        <taxon>Bacillati</taxon>
        <taxon>Bacillota</taxon>
        <taxon>Clostridia</taxon>
        <taxon>Eubacteriales</taxon>
        <taxon>Oscillospiraceae</taxon>
        <taxon>Oscillospiraceae incertae sedis</taxon>
    </lineage>
</organism>